<proteinExistence type="predicted"/>
<dbReference type="Proteomes" id="UP000316759">
    <property type="component" value="Unassembled WGS sequence"/>
</dbReference>
<sequence length="212" mass="25074">MATNSLSHPNYRKLAWHNTQGDYEDSFEFSKRIKVKKVASPTSFYTGDKRSSSPSGLSTPQLESRYRLGQSIPFCLNPQAAYLIQHATIMGQRKRIARELGTSVFYLNDRNHIRQLEHHLKERWERKGDVDHKIRANDEYKKRREANRELKDLLPSIYRGQKRDELKGQKQSDKSLEKFPDYSPDIHLPDMFLHRRKSLRLVCLRLFFFPPL</sequence>
<dbReference type="AlphaFoldDB" id="A0A504Z4G2"/>
<evidence type="ECO:0000313" key="2">
    <source>
        <dbReference type="Proteomes" id="UP000316759"/>
    </source>
</evidence>
<dbReference type="OrthoDB" id="6241354at2759"/>
<organism evidence="1 2">
    <name type="scientific">Fasciola gigantica</name>
    <name type="common">Giant liver fluke</name>
    <dbReference type="NCBI Taxonomy" id="46835"/>
    <lineage>
        <taxon>Eukaryota</taxon>
        <taxon>Metazoa</taxon>
        <taxon>Spiralia</taxon>
        <taxon>Lophotrochozoa</taxon>
        <taxon>Platyhelminthes</taxon>
        <taxon>Trematoda</taxon>
        <taxon>Digenea</taxon>
        <taxon>Plagiorchiida</taxon>
        <taxon>Echinostomata</taxon>
        <taxon>Echinostomatoidea</taxon>
        <taxon>Fasciolidae</taxon>
        <taxon>Fasciola</taxon>
    </lineage>
</organism>
<comment type="caution">
    <text evidence="1">The sequence shown here is derived from an EMBL/GenBank/DDBJ whole genome shotgun (WGS) entry which is preliminary data.</text>
</comment>
<reference evidence="1 2" key="1">
    <citation type="submission" date="2019-04" db="EMBL/GenBank/DDBJ databases">
        <title>Annotation for the trematode Fasciola gigantica.</title>
        <authorList>
            <person name="Choi Y.-J."/>
        </authorList>
    </citation>
    <scope>NUCLEOTIDE SEQUENCE [LARGE SCALE GENOMIC DNA]</scope>
    <source>
        <strain evidence="1">Uganda_cow_1</strain>
    </source>
</reference>
<keyword evidence="2" id="KW-1185">Reference proteome</keyword>
<gene>
    <name evidence="1" type="ORF">FGIG_11947</name>
</gene>
<accession>A0A504Z4G2</accession>
<protein>
    <submittedName>
        <fullName evidence="1">Uncharacterized protein</fullName>
    </submittedName>
</protein>
<dbReference type="EMBL" id="SUNJ01000467">
    <property type="protein sequence ID" value="TPP67636.1"/>
    <property type="molecule type" value="Genomic_DNA"/>
</dbReference>
<evidence type="ECO:0000313" key="1">
    <source>
        <dbReference type="EMBL" id="TPP67636.1"/>
    </source>
</evidence>
<name>A0A504Z4G2_FASGI</name>